<dbReference type="PANTHER" id="PTHR11567:SF211">
    <property type="entry name" value="PROSTATIC ACID PHOSPHATASE"/>
    <property type="match status" value="1"/>
</dbReference>
<accession>A0A7R9P924</accession>
<feature type="region of interest" description="Disordered" evidence="7">
    <location>
        <begin position="186"/>
        <end position="205"/>
    </location>
</feature>
<dbReference type="AlphaFoldDB" id="A0A7R9P924"/>
<dbReference type="SUPFAM" id="SSF53254">
    <property type="entry name" value="Phosphoglycerate mutase-like"/>
    <property type="match status" value="1"/>
</dbReference>
<dbReference type="EMBL" id="OE182141">
    <property type="protein sequence ID" value="CAD7574173.1"/>
    <property type="molecule type" value="Genomic_DNA"/>
</dbReference>
<sequence>MDVLAPIPICPRYFKELKKVLKTQQLRCIARKNRKIYNYVSLNAGMKEFDLSIYDTLKVQEMHNLSLPSWTKAVYPTKLRQIAMYTMFILPGITKDLQKYSIGRLLGDMVLHMTQKRHQKLHPDRILFLYSAHEFTVANLLHSLGVWEVQDPPYCAAVLVELRLHNKNNFFVTVGSQHLAGRSTPGIEGIGESDKSHNGNPFLSPMDPVEIQTSVSFVNGS</sequence>
<evidence type="ECO:0000313" key="8">
    <source>
        <dbReference type="EMBL" id="CAD7574173.1"/>
    </source>
</evidence>
<evidence type="ECO:0000256" key="4">
    <source>
        <dbReference type="ARBA" id="ARBA00022801"/>
    </source>
</evidence>
<dbReference type="GO" id="GO:0003993">
    <property type="term" value="F:acid phosphatase activity"/>
    <property type="evidence" value="ECO:0007669"/>
    <property type="project" value="UniProtKB-EC"/>
</dbReference>
<dbReference type="Gene3D" id="3.40.50.1240">
    <property type="entry name" value="Phosphoglycerate mutase-like"/>
    <property type="match status" value="1"/>
</dbReference>
<gene>
    <name evidence="8" type="ORF">TCMB3V08_LOCUS6793</name>
</gene>
<comment type="catalytic activity">
    <reaction evidence="1">
        <text>a phosphate monoester + H2O = an alcohol + phosphate</text>
        <dbReference type="Rhea" id="RHEA:15017"/>
        <dbReference type="ChEBI" id="CHEBI:15377"/>
        <dbReference type="ChEBI" id="CHEBI:30879"/>
        <dbReference type="ChEBI" id="CHEBI:43474"/>
        <dbReference type="ChEBI" id="CHEBI:67140"/>
        <dbReference type="EC" id="3.1.3.2"/>
    </reaction>
</comment>
<protein>
    <recommendedName>
        <fullName evidence="2">acid phosphatase</fullName>
        <ecNumber evidence="2">3.1.3.2</ecNumber>
    </recommendedName>
</protein>
<keyword evidence="3" id="KW-0732">Signal</keyword>
<evidence type="ECO:0000256" key="5">
    <source>
        <dbReference type="ARBA" id="ARBA00023157"/>
    </source>
</evidence>
<evidence type="ECO:0000256" key="7">
    <source>
        <dbReference type="SAM" id="MobiDB-lite"/>
    </source>
</evidence>
<keyword evidence="4" id="KW-0378">Hydrolase</keyword>
<evidence type="ECO:0000256" key="6">
    <source>
        <dbReference type="ARBA" id="ARBA00023180"/>
    </source>
</evidence>
<evidence type="ECO:0000256" key="1">
    <source>
        <dbReference type="ARBA" id="ARBA00000032"/>
    </source>
</evidence>
<dbReference type="PANTHER" id="PTHR11567">
    <property type="entry name" value="ACID PHOSPHATASE-RELATED"/>
    <property type="match status" value="1"/>
</dbReference>
<organism evidence="8">
    <name type="scientific">Timema californicum</name>
    <name type="common">California timema</name>
    <name type="synonym">Walking stick</name>
    <dbReference type="NCBI Taxonomy" id="61474"/>
    <lineage>
        <taxon>Eukaryota</taxon>
        <taxon>Metazoa</taxon>
        <taxon>Ecdysozoa</taxon>
        <taxon>Arthropoda</taxon>
        <taxon>Hexapoda</taxon>
        <taxon>Insecta</taxon>
        <taxon>Pterygota</taxon>
        <taxon>Neoptera</taxon>
        <taxon>Polyneoptera</taxon>
        <taxon>Phasmatodea</taxon>
        <taxon>Timematodea</taxon>
        <taxon>Timematoidea</taxon>
        <taxon>Timematidae</taxon>
        <taxon>Timema</taxon>
    </lineage>
</organism>
<proteinExistence type="predicted"/>
<dbReference type="EC" id="3.1.3.2" evidence="2"/>
<evidence type="ECO:0000256" key="3">
    <source>
        <dbReference type="ARBA" id="ARBA00022729"/>
    </source>
</evidence>
<keyword evidence="5" id="KW-1015">Disulfide bond</keyword>
<name>A0A7R9P924_TIMCA</name>
<dbReference type="InterPro" id="IPR029033">
    <property type="entry name" value="His_PPase_superfam"/>
</dbReference>
<keyword evidence="6" id="KW-0325">Glycoprotein</keyword>
<dbReference type="InterPro" id="IPR050645">
    <property type="entry name" value="Histidine_acid_phosphatase"/>
</dbReference>
<reference evidence="8" key="1">
    <citation type="submission" date="2020-11" db="EMBL/GenBank/DDBJ databases">
        <authorList>
            <person name="Tran Van P."/>
        </authorList>
    </citation>
    <scope>NUCLEOTIDE SEQUENCE</scope>
</reference>
<evidence type="ECO:0000256" key="2">
    <source>
        <dbReference type="ARBA" id="ARBA00012646"/>
    </source>
</evidence>